<dbReference type="EMBL" id="JAUEOZ010000002">
    <property type="protein sequence ID" value="MDN2483156.1"/>
    <property type="molecule type" value="Genomic_DNA"/>
</dbReference>
<organism evidence="2 3">
    <name type="scientific">Vibrio agarivorans</name>
    <dbReference type="NCBI Taxonomy" id="153622"/>
    <lineage>
        <taxon>Bacteria</taxon>
        <taxon>Pseudomonadati</taxon>
        <taxon>Pseudomonadota</taxon>
        <taxon>Gammaproteobacteria</taxon>
        <taxon>Vibrionales</taxon>
        <taxon>Vibrionaceae</taxon>
        <taxon>Vibrio</taxon>
    </lineage>
</organism>
<dbReference type="RefSeq" id="WP_289963218.1">
    <property type="nucleotide sequence ID" value="NZ_JAUEOZ010000002.1"/>
</dbReference>
<proteinExistence type="predicted"/>
<name>A0ABT7Y540_9VIBR</name>
<sequence length="322" mass="36702">MPNQSTLSIPNIKTLDKRVYSSYPDLVRLQNQAMSFTLLPHLHAANSMSGRHLSLFRGRGLNFEELRHYQLGDDIRSLDWKVTMRTGKPHVRVYSEEKDRHFLILVDQRSGMFFSSQHTMKSVVAAEIAALSAWRILKDGDRVGLCIAGTRQVQWQSASRSQAKLLTQLKQLETYNQRLSVASVDEPQVSFSHWLRELSSRALKQTTILVISDWSGCSEQDIRHLKQLQQHNDILSVMVLDPFEAQLPEEVAYQGWVVGDGTHQLSLDSRQKVSKASQYLFDQKRKQLQHLTRLMAIKQLPNIVLSTDGTHISAYKRAVGGV</sequence>
<comment type="caution">
    <text evidence="2">The sequence shown here is derived from an EMBL/GenBank/DDBJ whole genome shotgun (WGS) entry which is preliminary data.</text>
</comment>
<feature type="domain" description="DUF58" evidence="1">
    <location>
        <begin position="65"/>
        <end position="250"/>
    </location>
</feature>
<dbReference type="Proteomes" id="UP001169719">
    <property type="component" value="Unassembled WGS sequence"/>
</dbReference>
<accession>A0ABT7Y540</accession>
<dbReference type="PANTHER" id="PTHR33608:SF12">
    <property type="entry name" value="DUF58 DOMAIN-CONTAINING PROTEIN"/>
    <property type="match status" value="1"/>
</dbReference>
<dbReference type="Pfam" id="PF01882">
    <property type="entry name" value="DUF58"/>
    <property type="match status" value="1"/>
</dbReference>
<dbReference type="InterPro" id="IPR002881">
    <property type="entry name" value="DUF58"/>
</dbReference>
<gene>
    <name evidence="2" type="ORF">QWJ08_17565</name>
</gene>
<reference evidence="2" key="1">
    <citation type="submission" date="2024-05" db="EMBL/GenBank/DDBJ databases">
        <title>Genome Sequences of Four Agar- Degrading Marine Bacteria.</title>
        <authorList>
            <person name="Phillips E.K."/>
            <person name="Shaffer J.C."/>
            <person name="Henson M.W."/>
            <person name="Temperton B."/>
            <person name="Thrash C.J."/>
            <person name="Martin M.O."/>
        </authorList>
    </citation>
    <scope>NUCLEOTIDE SEQUENCE</scope>
    <source>
        <strain evidence="2">EKP203</strain>
    </source>
</reference>
<evidence type="ECO:0000313" key="2">
    <source>
        <dbReference type="EMBL" id="MDN2483156.1"/>
    </source>
</evidence>
<keyword evidence="3" id="KW-1185">Reference proteome</keyword>
<protein>
    <submittedName>
        <fullName evidence="2">DUF58 domain-containing protein</fullName>
    </submittedName>
</protein>
<evidence type="ECO:0000259" key="1">
    <source>
        <dbReference type="Pfam" id="PF01882"/>
    </source>
</evidence>
<evidence type="ECO:0000313" key="3">
    <source>
        <dbReference type="Proteomes" id="UP001169719"/>
    </source>
</evidence>
<dbReference type="PANTHER" id="PTHR33608">
    <property type="entry name" value="BLL2464 PROTEIN"/>
    <property type="match status" value="1"/>
</dbReference>